<accession>A0ABW9ZQ18</accession>
<sequence length="96" mass="10885">MNLLLITAVTGFAQPVVSNLQLSPKRADSLKNTPLRLVDQDFYGDNLSFFCKKELQIEKLTKIPFRVRLGSLDYVNTLEGKGRDLKPVPKLLPKNR</sequence>
<gene>
    <name evidence="1" type="ORF">GWC95_01680</name>
</gene>
<keyword evidence="2" id="KW-1185">Reference proteome</keyword>
<protein>
    <submittedName>
        <fullName evidence="1">Uncharacterized protein</fullName>
    </submittedName>
</protein>
<evidence type="ECO:0000313" key="1">
    <source>
        <dbReference type="EMBL" id="NCI48615.1"/>
    </source>
</evidence>
<organism evidence="1 2">
    <name type="scientific">Sediminibacterium roseum</name>
    <dbReference type="NCBI Taxonomy" id="1978412"/>
    <lineage>
        <taxon>Bacteria</taxon>
        <taxon>Pseudomonadati</taxon>
        <taxon>Bacteroidota</taxon>
        <taxon>Chitinophagia</taxon>
        <taxon>Chitinophagales</taxon>
        <taxon>Chitinophagaceae</taxon>
        <taxon>Sediminibacterium</taxon>
    </lineage>
</organism>
<dbReference type="RefSeq" id="WP_161816936.1">
    <property type="nucleotide sequence ID" value="NZ_JAACJS010000002.1"/>
</dbReference>
<evidence type="ECO:0000313" key="2">
    <source>
        <dbReference type="Proteomes" id="UP000753802"/>
    </source>
</evidence>
<dbReference type="EMBL" id="JAACJS010000002">
    <property type="protein sequence ID" value="NCI48615.1"/>
    <property type="molecule type" value="Genomic_DNA"/>
</dbReference>
<dbReference type="Proteomes" id="UP000753802">
    <property type="component" value="Unassembled WGS sequence"/>
</dbReference>
<comment type="caution">
    <text evidence="1">The sequence shown here is derived from an EMBL/GenBank/DDBJ whole genome shotgun (WGS) entry which is preliminary data.</text>
</comment>
<reference evidence="1 2" key="1">
    <citation type="submission" date="2020-01" db="EMBL/GenBank/DDBJ databases">
        <title>Genome analysis.</title>
        <authorList>
            <person name="Wu S."/>
            <person name="Wang G."/>
        </authorList>
    </citation>
    <scope>NUCLEOTIDE SEQUENCE [LARGE SCALE GENOMIC DNA]</scope>
    <source>
        <strain evidence="1 2">SYL130</strain>
    </source>
</reference>
<proteinExistence type="predicted"/>
<name>A0ABW9ZQ18_9BACT</name>